<organism evidence="1 2">
    <name type="scientific">Colocasia esculenta</name>
    <name type="common">Wild taro</name>
    <name type="synonym">Arum esculentum</name>
    <dbReference type="NCBI Taxonomy" id="4460"/>
    <lineage>
        <taxon>Eukaryota</taxon>
        <taxon>Viridiplantae</taxon>
        <taxon>Streptophyta</taxon>
        <taxon>Embryophyta</taxon>
        <taxon>Tracheophyta</taxon>
        <taxon>Spermatophyta</taxon>
        <taxon>Magnoliopsida</taxon>
        <taxon>Liliopsida</taxon>
        <taxon>Araceae</taxon>
        <taxon>Aroideae</taxon>
        <taxon>Colocasieae</taxon>
        <taxon>Colocasia</taxon>
    </lineage>
</organism>
<name>A0A843TJM5_COLES</name>
<gene>
    <name evidence="1" type="ORF">Taro_003543</name>
</gene>
<dbReference type="Proteomes" id="UP000652761">
    <property type="component" value="Unassembled WGS sequence"/>
</dbReference>
<reference evidence="1" key="1">
    <citation type="submission" date="2017-07" db="EMBL/GenBank/DDBJ databases">
        <title>Taro Niue Genome Assembly and Annotation.</title>
        <authorList>
            <person name="Atibalentja N."/>
            <person name="Keating K."/>
            <person name="Fields C.J."/>
        </authorList>
    </citation>
    <scope>NUCLEOTIDE SEQUENCE</scope>
    <source>
        <strain evidence="1">Niue_2</strain>
        <tissue evidence="1">Leaf</tissue>
    </source>
</reference>
<proteinExistence type="predicted"/>
<sequence>MFHFYLYFNSPIRSYALAPVYEAATRLVEETSSSSTVKPESDDADSREVVLPGVNLLFDGSQLHPFDIGACLQARQPIFLIAEASAASASSQPNNVS</sequence>
<dbReference type="AlphaFoldDB" id="A0A843TJM5"/>
<evidence type="ECO:0000313" key="1">
    <source>
        <dbReference type="EMBL" id="MQL71225.1"/>
    </source>
</evidence>
<protein>
    <submittedName>
        <fullName evidence="1">Uncharacterized protein</fullName>
    </submittedName>
</protein>
<comment type="caution">
    <text evidence="1">The sequence shown here is derived from an EMBL/GenBank/DDBJ whole genome shotgun (WGS) entry which is preliminary data.</text>
</comment>
<accession>A0A843TJM5</accession>
<keyword evidence="2" id="KW-1185">Reference proteome</keyword>
<dbReference type="EMBL" id="NMUH01000092">
    <property type="protein sequence ID" value="MQL71225.1"/>
    <property type="molecule type" value="Genomic_DNA"/>
</dbReference>
<dbReference type="OrthoDB" id="1728679at2759"/>
<evidence type="ECO:0000313" key="2">
    <source>
        <dbReference type="Proteomes" id="UP000652761"/>
    </source>
</evidence>